<name>A0A9P4LX25_9PEZI</name>
<accession>A0A9P4LX25</accession>
<gene>
    <name evidence="1" type="ORF">K490DRAFT_68688</name>
</gene>
<dbReference type="EMBL" id="ML978740">
    <property type="protein sequence ID" value="KAF2084568.1"/>
    <property type="molecule type" value="Genomic_DNA"/>
</dbReference>
<comment type="caution">
    <text evidence="1">The sequence shown here is derived from an EMBL/GenBank/DDBJ whole genome shotgun (WGS) entry which is preliminary data.</text>
</comment>
<organism evidence="1 2">
    <name type="scientific">Saccharata proteae CBS 121410</name>
    <dbReference type="NCBI Taxonomy" id="1314787"/>
    <lineage>
        <taxon>Eukaryota</taxon>
        <taxon>Fungi</taxon>
        <taxon>Dikarya</taxon>
        <taxon>Ascomycota</taxon>
        <taxon>Pezizomycotina</taxon>
        <taxon>Dothideomycetes</taxon>
        <taxon>Dothideomycetes incertae sedis</taxon>
        <taxon>Botryosphaeriales</taxon>
        <taxon>Saccharataceae</taxon>
        <taxon>Saccharata</taxon>
    </lineage>
</organism>
<protein>
    <submittedName>
        <fullName evidence="1">Uncharacterized protein</fullName>
    </submittedName>
</protein>
<dbReference type="Proteomes" id="UP000799776">
    <property type="component" value="Unassembled WGS sequence"/>
</dbReference>
<reference evidence="1" key="1">
    <citation type="journal article" date="2020" name="Stud. Mycol.">
        <title>101 Dothideomycetes genomes: a test case for predicting lifestyles and emergence of pathogens.</title>
        <authorList>
            <person name="Haridas S."/>
            <person name="Albert R."/>
            <person name="Binder M."/>
            <person name="Bloem J."/>
            <person name="Labutti K."/>
            <person name="Salamov A."/>
            <person name="Andreopoulos B."/>
            <person name="Baker S."/>
            <person name="Barry K."/>
            <person name="Bills G."/>
            <person name="Bluhm B."/>
            <person name="Cannon C."/>
            <person name="Castanera R."/>
            <person name="Culley D."/>
            <person name="Daum C."/>
            <person name="Ezra D."/>
            <person name="Gonzalez J."/>
            <person name="Henrissat B."/>
            <person name="Kuo A."/>
            <person name="Liang C."/>
            <person name="Lipzen A."/>
            <person name="Lutzoni F."/>
            <person name="Magnuson J."/>
            <person name="Mondo S."/>
            <person name="Nolan M."/>
            <person name="Ohm R."/>
            <person name="Pangilinan J."/>
            <person name="Park H.-J."/>
            <person name="Ramirez L."/>
            <person name="Alfaro M."/>
            <person name="Sun H."/>
            <person name="Tritt A."/>
            <person name="Yoshinaga Y."/>
            <person name="Zwiers L.-H."/>
            <person name="Turgeon B."/>
            <person name="Goodwin S."/>
            <person name="Spatafora J."/>
            <person name="Crous P."/>
            <person name="Grigoriev I."/>
        </authorList>
    </citation>
    <scope>NUCLEOTIDE SEQUENCE</scope>
    <source>
        <strain evidence="1">CBS 121410</strain>
    </source>
</reference>
<sequence>MAVDKVDFLFEIPFPLSFKIDSILQTFFLHAALIGSNEVKVVELLHQAVYGGQEDEYQPSQLLQAVRDGVSYTDFDFESDEDVEVVDTLFIVADHVYGRRLTKTTAGRLGLAPRQARSGDTIVVLHGSRVRTHPLEARRDIAIV</sequence>
<evidence type="ECO:0000313" key="2">
    <source>
        <dbReference type="Proteomes" id="UP000799776"/>
    </source>
</evidence>
<proteinExistence type="predicted"/>
<dbReference type="AlphaFoldDB" id="A0A9P4LX25"/>
<evidence type="ECO:0000313" key="1">
    <source>
        <dbReference type="EMBL" id="KAF2084568.1"/>
    </source>
</evidence>
<keyword evidence="2" id="KW-1185">Reference proteome</keyword>